<reference evidence="1 2" key="1">
    <citation type="journal article" date="2011" name="J. Bacteriol.">
        <title>Genome Sequence of the Probiotic Strain Bifidobacterium animalis subsp. lactis CNCM I-2494.</title>
        <authorList>
            <person name="Chervaux C."/>
            <person name="Grimaldi C."/>
            <person name="Bolotin A."/>
            <person name="Quinquis B."/>
            <person name="Legrain-Raspaud S."/>
            <person name="van Hylckama Vlieg J.E."/>
            <person name="Denariaz G."/>
            <person name="Smokvina T."/>
        </authorList>
    </citation>
    <scope>NUCLEOTIDE SEQUENCE [LARGE SCALE GENOMIC DNA]</scope>
    <source>
        <strain evidence="1 2">CNCM I-2494</strain>
    </source>
</reference>
<name>A0A806FYH3_BIFAN</name>
<sequence>MAPPSSAPSQAVRCLTFPIGARCICGGGTSASWLRTAPSAMPWEHLTRCSTCCWKRNASPATRFTKCLQTAVRRRSSQPPPIRTTPWRWRLRRPIIRTSSKRNSVRMAIWTSRCSAWDPTVTSLPCFRICPKSASTTLMCW</sequence>
<organism evidence="1 2">
    <name type="scientific">Bifidobacterium animalis subsp. lactis CNCM I-2494</name>
    <dbReference type="NCBI Taxonomy" id="1042403"/>
    <lineage>
        <taxon>Bacteria</taxon>
        <taxon>Bacillati</taxon>
        <taxon>Actinomycetota</taxon>
        <taxon>Actinomycetes</taxon>
        <taxon>Bifidobacteriales</taxon>
        <taxon>Bifidobacteriaceae</taxon>
        <taxon>Bifidobacterium</taxon>
    </lineage>
</organism>
<gene>
    <name evidence="1" type="ORF">BALAC2494_02039</name>
</gene>
<evidence type="ECO:0000313" key="1">
    <source>
        <dbReference type="EMBL" id="AEK30490.1"/>
    </source>
</evidence>
<accession>A0A806FYH3</accession>
<dbReference type="KEGG" id="bnm:BALAC2494_02039"/>
<protein>
    <submittedName>
        <fullName evidence="1">Uncharacterized protein</fullName>
    </submittedName>
</protein>
<proteinExistence type="predicted"/>
<dbReference type="AlphaFoldDB" id="A0A806FYH3"/>
<dbReference type="EMBL" id="CP002915">
    <property type="protein sequence ID" value="AEK30490.1"/>
    <property type="molecule type" value="Genomic_DNA"/>
</dbReference>
<evidence type="ECO:0000313" key="2">
    <source>
        <dbReference type="Proteomes" id="UP000008394"/>
    </source>
</evidence>
<dbReference type="Proteomes" id="UP000008394">
    <property type="component" value="Chromosome"/>
</dbReference>